<dbReference type="SUPFAM" id="SSF56204">
    <property type="entry name" value="Hect, E3 ligase catalytic domain"/>
    <property type="match status" value="1"/>
</dbReference>
<dbReference type="GO" id="GO:0000209">
    <property type="term" value="P:protein polyubiquitination"/>
    <property type="evidence" value="ECO:0007669"/>
    <property type="project" value="TreeGrafter"/>
</dbReference>
<dbReference type="InterPro" id="IPR004170">
    <property type="entry name" value="WWE_dom"/>
</dbReference>
<feature type="compositionally biased region" description="Polar residues" evidence="14">
    <location>
        <begin position="240"/>
        <end position="256"/>
    </location>
</feature>
<dbReference type="InterPro" id="IPR018123">
    <property type="entry name" value="WWE-dom_subgr"/>
</dbReference>
<dbReference type="GO" id="GO:0009966">
    <property type="term" value="P:regulation of signal transduction"/>
    <property type="evidence" value="ECO:0007669"/>
    <property type="project" value="UniProtKB-ARBA"/>
</dbReference>
<feature type="region of interest" description="Disordered" evidence="14">
    <location>
        <begin position="1561"/>
        <end position="1598"/>
    </location>
</feature>
<dbReference type="FunFam" id="3.30.2160.10:FF:000013">
    <property type="entry name" value="E3 ubiquitin-protein ligase TRIP12 isoform X1"/>
    <property type="match status" value="1"/>
</dbReference>
<feature type="compositionally biased region" description="Basic residues" evidence="14">
    <location>
        <begin position="677"/>
        <end position="686"/>
    </location>
</feature>
<dbReference type="Gene3D" id="3.90.1750.10">
    <property type="entry name" value="Hect, E3 ligase catalytic domains"/>
    <property type="match status" value="2"/>
</dbReference>
<feature type="compositionally biased region" description="Basic residues" evidence="14">
    <location>
        <begin position="1722"/>
        <end position="1741"/>
    </location>
</feature>
<name>A0A182VVU2_9DIPT</name>
<dbReference type="Gene3D" id="3.30.2410.10">
    <property type="entry name" value="Hect, E3 ligase catalytic domain"/>
    <property type="match status" value="1"/>
</dbReference>
<feature type="region of interest" description="Disordered" evidence="14">
    <location>
        <begin position="1495"/>
        <end position="1518"/>
    </location>
</feature>
<evidence type="ECO:0000256" key="11">
    <source>
        <dbReference type="ARBA" id="ARBA00023242"/>
    </source>
</evidence>
<dbReference type="STRING" id="112268.A0A182VVU2"/>
<dbReference type="GO" id="GO:0016607">
    <property type="term" value="C:nuclear speck"/>
    <property type="evidence" value="ECO:0007669"/>
    <property type="project" value="TreeGrafter"/>
</dbReference>
<feature type="compositionally biased region" description="Polar residues" evidence="14">
    <location>
        <begin position="79"/>
        <end position="88"/>
    </location>
</feature>
<keyword evidence="18" id="KW-1185">Reference proteome</keyword>
<keyword evidence="11" id="KW-0539">Nucleus</keyword>
<dbReference type="InterPro" id="IPR045322">
    <property type="entry name" value="HECTD1/TRIP12-like"/>
</dbReference>
<feature type="region of interest" description="Disordered" evidence="14">
    <location>
        <begin position="194"/>
        <end position="261"/>
    </location>
</feature>
<feature type="compositionally biased region" description="Polar residues" evidence="14">
    <location>
        <begin position="381"/>
        <end position="398"/>
    </location>
</feature>
<feature type="region of interest" description="Disordered" evidence="14">
    <location>
        <begin position="738"/>
        <end position="858"/>
    </location>
</feature>
<feature type="compositionally biased region" description="Low complexity" evidence="14">
    <location>
        <begin position="216"/>
        <end position="228"/>
    </location>
</feature>
<keyword evidence="5" id="KW-0597">Phosphoprotein</keyword>
<feature type="region of interest" description="Disordered" evidence="14">
    <location>
        <begin position="522"/>
        <end position="588"/>
    </location>
</feature>
<dbReference type="GO" id="GO:0061630">
    <property type="term" value="F:ubiquitin protein ligase activity"/>
    <property type="evidence" value="ECO:0007669"/>
    <property type="project" value="UniProtKB-UniRule"/>
</dbReference>
<dbReference type="FunFam" id="3.30.2410.10:FF:000005">
    <property type="entry name" value="E3 ubiquitin-protein ligase TRIP12 isoform X1"/>
    <property type="match status" value="1"/>
</dbReference>
<feature type="compositionally biased region" description="Low complexity" evidence="14">
    <location>
        <begin position="546"/>
        <end position="588"/>
    </location>
</feature>
<evidence type="ECO:0000256" key="3">
    <source>
        <dbReference type="ARBA" id="ARBA00004906"/>
    </source>
</evidence>
<evidence type="ECO:0000256" key="13">
    <source>
        <dbReference type="RuleBase" id="RU369009"/>
    </source>
</evidence>
<dbReference type="GO" id="GO:0043161">
    <property type="term" value="P:proteasome-mediated ubiquitin-dependent protein catabolic process"/>
    <property type="evidence" value="ECO:0007669"/>
    <property type="project" value="TreeGrafter"/>
</dbReference>
<dbReference type="EnsemblMetazoa" id="AMIN002187-RA">
    <property type="protein sequence ID" value="AMIN002187-PA"/>
    <property type="gene ID" value="AMIN002187"/>
</dbReference>
<dbReference type="Pfam" id="PF02825">
    <property type="entry name" value="WWE"/>
    <property type="match status" value="1"/>
</dbReference>
<dbReference type="InterPro" id="IPR057948">
    <property type="entry name" value="TPR_TRIP12_N"/>
</dbReference>
<feature type="compositionally biased region" description="Polar residues" evidence="14">
    <location>
        <begin position="1833"/>
        <end position="1842"/>
    </location>
</feature>
<feature type="compositionally biased region" description="Low complexity" evidence="14">
    <location>
        <begin position="480"/>
        <end position="492"/>
    </location>
</feature>
<feature type="compositionally biased region" description="Low complexity" evidence="14">
    <location>
        <begin position="1991"/>
        <end position="2002"/>
    </location>
</feature>
<evidence type="ECO:0000259" key="15">
    <source>
        <dbReference type="PROSITE" id="PS50237"/>
    </source>
</evidence>
<evidence type="ECO:0000256" key="14">
    <source>
        <dbReference type="SAM" id="MobiDB-lite"/>
    </source>
</evidence>
<evidence type="ECO:0000256" key="10">
    <source>
        <dbReference type="ARBA" id="ARBA00023204"/>
    </source>
</evidence>
<dbReference type="SMART" id="SM00119">
    <property type="entry name" value="HECTc"/>
    <property type="match status" value="1"/>
</dbReference>
<dbReference type="PROSITE" id="PS50918">
    <property type="entry name" value="WWE"/>
    <property type="match status" value="1"/>
</dbReference>
<feature type="compositionally biased region" description="Basic residues" evidence="14">
    <location>
        <begin position="1567"/>
        <end position="1581"/>
    </location>
</feature>
<reference evidence="18" key="1">
    <citation type="submission" date="2013-03" db="EMBL/GenBank/DDBJ databases">
        <title>The Genome Sequence of Anopheles minimus MINIMUS1.</title>
        <authorList>
            <consortium name="The Broad Institute Genomics Platform"/>
            <person name="Neafsey D.E."/>
            <person name="Walton C."/>
            <person name="Walker B."/>
            <person name="Young S.K."/>
            <person name="Zeng Q."/>
            <person name="Gargeya S."/>
            <person name="Fitzgerald M."/>
            <person name="Haas B."/>
            <person name="Abouelleil A."/>
            <person name="Allen A.W."/>
            <person name="Alvarado L."/>
            <person name="Arachchi H.M."/>
            <person name="Berlin A.M."/>
            <person name="Chapman S.B."/>
            <person name="Gainer-Dewar J."/>
            <person name="Goldberg J."/>
            <person name="Griggs A."/>
            <person name="Gujja S."/>
            <person name="Hansen M."/>
            <person name="Howarth C."/>
            <person name="Imamovic A."/>
            <person name="Ireland A."/>
            <person name="Larimer J."/>
            <person name="McCowan C."/>
            <person name="Murphy C."/>
            <person name="Pearson M."/>
            <person name="Poon T.W."/>
            <person name="Priest M."/>
            <person name="Roberts A."/>
            <person name="Saif S."/>
            <person name="Shea T."/>
            <person name="Sisk P."/>
            <person name="Sykes S."/>
            <person name="Wortman J."/>
            <person name="Nusbaum C."/>
            <person name="Birren B."/>
        </authorList>
    </citation>
    <scope>NUCLEOTIDE SEQUENCE [LARGE SCALE GENOMIC DNA]</scope>
    <source>
        <strain evidence="18">MINIMUS1</strain>
    </source>
</reference>
<dbReference type="InterPro" id="IPR011989">
    <property type="entry name" value="ARM-like"/>
</dbReference>
<feature type="compositionally biased region" description="Polar residues" evidence="14">
    <location>
        <begin position="647"/>
        <end position="670"/>
    </location>
</feature>
<feature type="region of interest" description="Disordered" evidence="14">
    <location>
        <begin position="1721"/>
        <end position="1751"/>
    </location>
</feature>
<feature type="region of interest" description="Disordered" evidence="14">
    <location>
        <begin position="604"/>
        <end position="695"/>
    </location>
</feature>
<dbReference type="EnsemblMetazoa" id="AMIN002187-RB">
    <property type="protein sequence ID" value="AMIN002187-PB"/>
    <property type="gene ID" value="AMIN002187"/>
</dbReference>
<dbReference type="UniPathway" id="UPA00143"/>
<protein>
    <recommendedName>
        <fullName evidence="13">E3 ubiquitin-protein ligase</fullName>
        <ecNumber evidence="13">2.3.2.26</ecNumber>
    </recommendedName>
</protein>
<feature type="region of interest" description="Disordered" evidence="14">
    <location>
        <begin position="1920"/>
        <end position="2002"/>
    </location>
</feature>
<feature type="compositionally biased region" description="Low complexity" evidence="14">
    <location>
        <begin position="744"/>
        <end position="777"/>
    </location>
</feature>
<reference evidence="17" key="2">
    <citation type="submission" date="2020-05" db="UniProtKB">
        <authorList>
            <consortium name="EnsemblMetazoa"/>
        </authorList>
    </citation>
    <scope>IDENTIFICATION</scope>
    <source>
        <strain evidence="17">MINIMUS1</strain>
    </source>
</reference>
<feature type="domain" description="HECT" evidence="15">
    <location>
        <begin position="2731"/>
        <end position="3063"/>
    </location>
</feature>
<comment type="subcellular location">
    <subcellularLocation>
        <location evidence="2">Nucleus</location>
        <location evidence="2">Nucleoplasm</location>
    </subcellularLocation>
</comment>
<feature type="compositionally biased region" description="Polar residues" evidence="14">
    <location>
        <begin position="124"/>
        <end position="149"/>
    </location>
</feature>
<feature type="compositionally biased region" description="Low complexity" evidence="14">
    <location>
        <begin position="523"/>
        <end position="539"/>
    </location>
</feature>
<dbReference type="Pfam" id="PF00632">
    <property type="entry name" value="HECT"/>
    <property type="match status" value="1"/>
</dbReference>
<feature type="compositionally biased region" description="Basic and acidic residues" evidence="14">
    <location>
        <begin position="371"/>
        <end position="380"/>
    </location>
</feature>
<dbReference type="PANTHER" id="PTHR45670">
    <property type="entry name" value="E3 UBIQUITIN-PROTEIN LIGASE TRIP12"/>
    <property type="match status" value="1"/>
</dbReference>
<dbReference type="SUPFAM" id="SSF117839">
    <property type="entry name" value="WWE domain"/>
    <property type="match status" value="1"/>
</dbReference>
<feature type="compositionally biased region" description="Polar residues" evidence="14">
    <location>
        <begin position="194"/>
        <end position="206"/>
    </location>
</feature>
<feature type="compositionally biased region" description="Polar residues" evidence="14">
    <location>
        <begin position="1496"/>
        <end position="1518"/>
    </location>
</feature>
<sequence length="3063" mass="327470">MAESVGKQVLSAVTEGHHYLQQQPTKQQPKDLQHQRKDVAGGSGSHTPHNSENRRSRAGKSSKGESARSSLSSSRELSATSPPGQSSAKQERSDSSDKTSQSRSSVKRKHSLPLHSVTDLPHGNLSSEHTSVKRQSLNTKATAADQQSGVAAVPVAYRTRSRTTSKELVFAGTSSSIVVGSSNTVEYGFDLRNHQQQHQISPTSSKIVDVRNIRNKSSTKVGGSSSKTGGTGSGPHESTKTASNNSISERNTTFDRSSSLSSSIPSLSLAVESNAAPVTCVPVEAPQPKSKRASLTGTSGRVNGEDKSVGTTSTLASSSRAISKNKGRKSGGTSSSSTTKLLRKIADRKNLLTEETKTASKAAIKSGQRRCKGERTKWHQETTTSATRPSLSNASTVEPSVVEGLTIRNLRSHQHNQQQQQQHITLTTTVNELGIVTGAQVSSNAVPTASSSPYSASTCSTGGAQVPKKRQKVGGDHNNQHNYHQQQYQQQHPNLGARLAARSSGGREQHHHNHHLSNTVSLQHYPQQQQQQQQQQQHLVVHHHQNQQQLPQHYTLHSQQISHFSAQPQQQQQQHFQHYQPQHLPTHPPQLLHQQQFVVGEPSGLHLPHQYETGAPSGTAVQLSRSSGGVGGLLRRSSRGKSSHSSATTGSCVSSNPTNNPYHQPQSQSASSSSRSGSHHHHHHRGGGGGGVATGAVHLGNAATVIASTSSSKGGSSSKGAILLATSFDGTGAVGGIGGGSGSGPSTSNAMANDGSRNNNNNNNSGNDGANSQQQQQSHPFIKLTKAALGGGGSSSASSSGGVPSHQSTSSSAIPDVNMLHTAGTTGAGTTASTSSGSGAAGGSGVPPHPDSESDDSEVGRLQALLEARGLPPHLFGALGPRMHHLLHRTMGTNSSSSKAQQLLQGLQCPDESQQLQAAIEMCQMLVMGNEDTLAGFPIKQVVPALITLLRMEHNFDIMNNACRALAYMLEALPRSSGTVVDAIPAFLEKLQVIQCMDVAEQSLTALEILSRRHNKSILQANGVSSCLTFLDFFSINAQRAALAITANCCLNLHTEEFHFVKDSLALLARLLAQQDKKSVESICTAFYRLVDSFQHDQAVLQEIASMELLKNCQQLLVVTPSVLNSGTFTNVVRMLSVMCANCPDLAITLLKNDIASTLLYLLTGSAESVTSDVELVPRSPSELYEITCLIGELMPRLPTDGIFAVDALLERPQPTVQDAVQWQWRDDRGVWRPYSSIDSRMIEAAHLNSDDEISLSTLGRTYTIDFHSMQQINEDTGTTRSVQRKINHQLLAQQGAAAAAAAEAAAAVTAAVIVSPPTASGSIVKAVSAECSAIAGSAENAATSTAVAVIGTGSLNLATRPPNAQRDARIACLKEERGLAAEFIRNLFSVLYEVYSSSAGPSVRYKCLRALLRMVYFANGDLLRDVLKNQLVSSHIAGMMASNDMRIVVGAMQMADILMHKLPEVFGMHFRREGVMHQFKQLTDPSIPICAAPSPKSTGGTQSAPASATIHPTSGSGQTFDFDSSAIASSSKAVGGQVAIAIGGNAGGSHVKNLSSAMMMASSKMSSHHHHQHVPHHHHPQQQQHQQQQSSSSAAGTMVMTSSSNNYTTATASAAAINLNKPSSMRQQAAVHHHHHHLMNLMPHSVGGGHVSAPGQHMPVANLHHHLDAGTSGATVQPIVQPAPGTSIVTATVTTTGNGNILLNAIYNSAAAAAMNPMNHHQSHSQAHPHPHAIAHHQSHHPQQPTGASVTHMYQSTQHFSDAFSGYNVAVSDQTNVALLTGTTVVGAPSTGTAVVSNSNTGMHGIGAAQGMVVPPNNSSAAPNTVHHASHEGSSTSSNPGQLKMSDILKRKVPPKRKSQGSSKSKSRHDDAHTSGGAGSSSAGHGATSVSGGSGVASNSGSTGGVSSVMQEFINKATTMGASSSSSGRHTPASGSGSSRSRFTGASSKTTSFLASLNPARWGRQSSSSSAASTSHNASSSGSGYGKDGSSGSSLNKSHSNSNLIAAGNREKARQWIRDQAVLFVNRYSADTTSGTTDGTGGTGGALEQHPACTILIRLTEAIRKLDGRREECLNALKELRDILMESDISPFEVNHSGLIRAMLNYMANDENPLVERATRLRMFLHVFAGLPLDANYSHVGAGTPAGMDGAAFSALVAKLNGCVTQLEQFPVKVHDFPAGVGGRSNTSALKFFNTHQLKCNLQRHPECTNLRQWKGGTVKIDPLALVQAIERYLVVRGYGGIRVDSEEDSEEDIDNIDAAAMISMGGLKHKLQFLIGEHVLPYNMTVYQAIRQYSPLVNDQSETDTDTETPIGSASIWVQQHTIYYRPVEEESSGSNKGASGSSRKNSKNSSQSKLMRRKPEFWIDGQVPAVVSPLGSFLASKLPDVVTVQDASLDALCMLRIINALNRHWATLYFSVTHIPIVPQADFIHSKIAAKASRQLQDPLVIMTGNLPQWLQQIAVACPFLFPFETRHLLFYAVSFDRDRALQRLLDTTPDLNSADTSERVTPRLDRRKRAISREDILKQAESIIQDFGHSKALLEIQYENEVGTGLGPTLEFYALVSTELQRCDLGLWNDSDSYKNNNQQSTSIADNIVKSSIGGGALEDASLDTTTTATTMTLVSMTTTRSSLGSNRGSDEAANNSVSGVSDDNSSFIISNDNSLNMLIEQSDHLLQLNPQQAELENNSTPPPALPPSSFADVEGLMITPLAGVGIGGTTDGTGSLSVTGGGSISYVNAPRGLFPIPLSKTAKTSQISRLKHKFKFLGKFMAKAVMDSRMLDLPYSIPFYRWMLSEESSLGLSDLGQIAPEVQSTLLRLNEIVKQRDQIQADPNLNAMEKTEKIEALDLDGCPISDLGLDFVLPGHPNIELRRGGRDMAVTISNLHQYISLVTHWFLAEGVSRQFEALREGFDTVFPMSRLQMFYPEELENVFCGSGIGGTNQQRWDVRMLSESCRTDHGFSQDSPAIQFFYDILATYNRDEQRLFLQFVTGSPRLPTGGFKSLTPPLTIVRKKMDGNQNPDEYLPSVMTCVNYLKLPEYSNREVMRQKLKIAASEGSMSFHLS</sequence>
<feature type="compositionally biased region" description="Low complexity" evidence="14">
    <location>
        <begin position="1920"/>
        <end position="1949"/>
    </location>
</feature>
<dbReference type="GO" id="GO:0006281">
    <property type="term" value="P:DNA repair"/>
    <property type="evidence" value="ECO:0007669"/>
    <property type="project" value="UniProtKB-KW"/>
</dbReference>
<dbReference type="InterPro" id="IPR000569">
    <property type="entry name" value="HECT_dom"/>
</dbReference>
<dbReference type="FunFam" id="3.30.720.50:FF:000001">
    <property type="entry name" value="E3 ubiquitin-protein ligase TRIP12 isoform X1"/>
    <property type="match status" value="1"/>
</dbReference>
<feature type="compositionally biased region" description="Basic and acidic residues" evidence="14">
    <location>
        <begin position="28"/>
        <end position="39"/>
    </location>
</feature>
<feature type="compositionally biased region" description="Low complexity" evidence="14">
    <location>
        <begin position="331"/>
        <end position="340"/>
    </location>
</feature>
<dbReference type="InterPro" id="IPR035983">
    <property type="entry name" value="Hect_E3_ubiquitin_ligase"/>
</dbReference>
<feature type="compositionally biased region" description="Polar residues" evidence="14">
    <location>
        <begin position="309"/>
        <end position="322"/>
    </location>
</feature>
<feature type="domain" description="WWE" evidence="16">
    <location>
        <begin position="1209"/>
        <end position="1285"/>
    </location>
</feature>
<feature type="compositionally biased region" description="Low complexity" evidence="14">
    <location>
        <begin position="1881"/>
        <end position="1906"/>
    </location>
</feature>
<feature type="region of interest" description="Disordered" evidence="14">
    <location>
        <begin position="1807"/>
        <end position="1906"/>
    </location>
</feature>
<dbReference type="VEuPathDB" id="VectorBase:AMIN002187"/>
<evidence type="ECO:0000256" key="4">
    <source>
        <dbReference type="ARBA" id="ARBA00006331"/>
    </source>
</evidence>
<evidence type="ECO:0000256" key="5">
    <source>
        <dbReference type="ARBA" id="ARBA00022553"/>
    </source>
</evidence>
<dbReference type="FunFam" id="1.25.10.10:FF:000018">
    <property type="entry name" value="E3 ubiquitin-protein ligase TRIP12 isoform X3"/>
    <property type="match status" value="1"/>
</dbReference>
<dbReference type="Gene3D" id="3.30.720.50">
    <property type="match status" value="1"/>
</dbReference>
<evidence type="ECO:0000313" key="18">
    <source>
        <dbReference type="Proteomes" id="UP000075920"/>
    </source>
</evidence>
<feature type="region of interest" description="Disordered" evidence="14">
    <location>
        <begin position="2330"/>
        <end position="2356"/>
    </location>
</feature>
<feature type="compositionally biased region" description="Low complexity" evidence="14">
    <location>
        <begin position="447"/>
        <end position="461"/>
    </location>
</feature>
<keyword evidence="9" id="KW-0007">Acetylation</keyword>
<keyword evidence="10" id="KW-0234">DNA repair</keyword>
<feature type="region of interest" description="Disordered" evidence="14">
    <location>
        <begin position="444"/>
        <end position="493"/>
    </location>
</feature>
<evidence type="ECO:0000256" key="2">
    <source>
        <dbReference type="ARBA" id="ARBA00004642"/>
    </source>
</evidence>
<dbReference type="EC" id="2.3.2.26" evidence="13"/>
<evidence type="ECO:0000256" key="7">
    <source>
        <dbReference type="ARBA" id="ARBA00022763"/>
    </source>
</evidence>
<comment type="similarity">
    <text evidence="4 13">Belongs to the UPL family. K-HECT subfamily.</text>
</comment>
<evidence type="ECO:0000256" key="1">
    <source>
        <dbReference type="ARBA" id="ARBA00000885"/>
    </source>
</evidence>
<evidence type="ECO:0000256" key="6">
    <source>
        <dbReference type="ARBA" id="ARBA00022679"/>
    </source>
</evidence>
<organism evidence="17 18">
    <name type="scientific">Anopheles minimus</name>
    <dbReference type="NCBI Taxonomy" id="112268"/>
    <lineage>
        <taxon>Eukaryota</taxon>
        <taxon>Metazoa</taxon>
        <taxon>Ecdysozoa</taxon>
        <taxon>Arthropoda</taxon>
        <taxon>Hexapoda</taxon>
        <taxon>Insecta</taxon>
        <taxon>Pterygota</taxon>
        <taxon>Neoptera</taxon>
        <taxon>Endopterygota</taxon>
        <taxon>Diptera</taxon>
        <taxon>Nematocera</taxon>
        <taxon>Culicoidea</taxon>
        <taxon>Culicidae</taxon>
        <taxon>Anophelinae</taxon>
        <taxon>Anopheles</taxon>
    </lineage>
</organism>
<feature type="region of interest" description="Disordered" evidence="14">
    <location>
        <begin position="1"/>
        <end position="150"/>
    </location>
</feature>
<evidence type="ECO:0000256" key="12">
    <source>
        <dbReference type="PROSITE-ProRule" id="PRU00104"/>
    </source>
</evidence>
<proteinExistence type="inferred from homology"/>
<dbReference type="SUPFAM" id="SSF48371">
    <property type="entry name" value="ARM repeat"/>
    <property type="match status" value="1"/>
</dbReference>
<dbReference type="PROSITE" id="PS50237">
    <property type="entry name" value="HECT"/>
    <property type="match status" value="1"/>
</dbReference>
<dbReference type="Pfam" id="PF25579">
    <property type="entry name" value="TPR_TRIP12_N"/>
    <property type="match status" value="1"/>
</dbReference>
<keyword evidence="7" id="KW-0227">DNA damage</keyword>
<evidence type="ECO:0000256" key="9">
    <source>
        <dbReference type="ARBA" id="ARBA00022990"/>
    </source>
</evidence>
<keyword evidence="6 13" id="KW-0808">Transferase</keyword>
<feature type="region of interest" description="Disordered" evidence="14">
    <location>
        <begin position="356"/>
        <end position="398"/>
    </location>
</feature>
<dbReference type="InterPro" id="IPR016024">
    <property type="entry name" value="ARM-type_fold"/>
</dbReference>
<comment type="pathway">
    <text evidence="3 13">Protein modification; protein ubiquitination.</text>
</comment>
<dbReference type="SMART" id="SM00678">
    <property type="entry name" value="WWE"/>
    <property type="match status" value="1"/>
</dbReference>
<dbReference type="InterPro" id="IPR037197">
    <property type="entry name" value="WWE_dom_sf"/>
</dbReference>
<keyword evidence="8 12" id="KW-0833">Ubl conjugation pathway</keyword>
<feature type="compositionally biased region" description="Low complexity" evidence="14">
    <location>
        <begin position="795"/>
        <end position="812"/>
    </location>
</feature>
<evidence type="ECO:0000256" key="8">
    <source>
        <dbReference type="ARBA" id="ARBA00022786"/>
    </source>
</evidence>
<feature type="compositionally biased region" description="Low complexity" evidence="14">
    <location>
        <begin position="67"/>
        <end position="78"/>
    </location>
</feature>
<accession>A0A182VVU2</accession>
<comment type="catalytic activity">
    <reaction evidence="1 13">
        <text>S-ubiquitinyl-[E2 ubiquitin-conjugating enzyme]-L-cysteine + [acceptor protein]-L-lysine = [E2 ubiquitin-conjugating enzyme]-L-cysteine + N(6)-ubiquitinyl-[acceptor protein]-L-lysine.</text>
        <dbReference type="EC" id="2.3.2.26"/>
    </reaction>
</comment>
<feature type="region of interest" description="Disordered" evidence="14">
    <location>
        <begin position="282"/>
        <end position="340"/>
    </location>
</feature>
<feature type="active site" description="Glycyl thioester intermediate" evidence="12">
    <location>
        <position position="3030"/>
    </location>
</feature>
<dbReference type="GO" id="GO:0008270">
    <property type="term" value="F:zinc ion binding"/>
    <property type="evidence" value="ECO:0007669"/>
    <property type="project" value="InterPro"/>
</dbReference>
<evidence type="ECO:0000259" key="16">
    <source>
        <dbReference type="PROSITE" id="PS50918"/>
    </source>
</evidence>
<feature type="compositionally biased region" description="Low complexity" evidence="14">
    <location>
        <begin position="2643"/>
        <end position="2652"/>
    </location>
</feature>
<evidence type="ECO:0000313" key="17">
    <source>
        <dbReference type="EnsemblMetazoa" id="AMIN002187-PA"/>
    </source>
</evidence>
<dbReference type="Gene3D" id="3.30.2160.10">
    <property type="entry name" value="Hect, E3 ligase catalytic domain"/>
    <property type="match status" value="1"/>
</dbReference>
<dbReference type="Gene3D" id="1.25.10.10">
    <property type="entry name" value="Leucine-rich Repeat Variant"/>
    <property type="match status" value="1"/>
</dbReference>
<feature type="compositionally biased region" description="Low complexity" evidence="14">
    <location>
        <begin position="2335"/>
        <end position="2356"/>
    </location>
</feature>
<dbReference type="PANTHER" id="PTHR45670:SF13">
    <property type="entry name" value="E3 UBIQUITIN-PROTEIN LIGASE TRIP12"/>
    <property type="match status" value="1"/>
</dbReference>
<dbReference type="Proteomes" id="UP000075920">
    <property type="component" value="Unassembled WGS sequence"/>
</dbReference>
<feature type="compositionally biased region" description="Low complexity" evidence="14">
    <location>
        <begin position="1967"/>
        <end position="1983"/>
    </location>
</feature>
<feature type="compositionally biased region" description="Low complexity" evidence="14">
    <location>
        <begin position="1582"/>
        <end position="1598"/>
    </location>
</feature>
<feature type="compositionally biased region" description="Low complexity" evidence="14">
    <location>
        <begin position="822"/>
        <end position="838"/>
    </location>
</feature>
<feature type="region of interest" description="Disordered" evidence="14">
    <location>
        <begin position="2627"/>
        <end position="2652"/>
    </location>
</feature>